<accession>A0A914MCJ6</accession>
<evidence type="ECO:0000313" key="2">
    <source>
        <dbReference type="WBParaSite" id="Minc3s01635g25252"/>
    </source>
</evidence>
<sequence>MWSIETIRNVLCIHLENHVESREFESTHLCWKIPPLNWNKLHVVLLCCNNLMLYLRAISNVGTTHSHEAT</sequence>
<dbReference type="Proteomes" id="UP000887563">
    <property type="component" value="Unplaced"/>
</dbReference>
<protein>
    <submittedName>
        <fullName evidence="2">Ovule protein</fullName>
    </submittedName>
</protein>
<dbReference type="WBParaSite" id="Minc3s01635g25252">
    <property type="protein sequence ID" value="Minc3s01635g25252"/>
    <property type="gene ID" value="Minc3s01635g25252"/>
</dbReference>
<name>A0A914MCJ6_MELIC</name>
<organism evidence="1 2">
    <name type="scientific">Meloidogyne incognita</name>
    <name type="common">Southern root-knot nematode worm</name>
    <name type="synonym">Oxyuris incognita</name>
    <dbReference type="NCBI Taxonomy" id="6306"/>
    <lineage>
        <taxon>Eukaryota</taxon>
        <taxon>Metazoa</taxon>
        <taxon>Ecdysozoa</taxon>
        <taxon>Nematoda</taxon>
        <taxon>Chromadorea</taxon>
        <taxon>Rhabditida</taxon>
        <taxon>Tylenchina</taxon>
        <taxon>Tylenchomorpha</taxon>
        <taxon>Tylenchoidea</taxon>
        <taxon>Meloidogynidae</taxon>
        <taxon>Meloidogyninae</taxon>
        <taxon>Meloidogyne</taxon>
        <taxon>Meloidogyne incognita group</taxon>
    </lineage>
</organism>
<reference evidence="2" key="1">
    <citation type="submission" date="2022-11" db="UniProtKB">
        <authorList>
            <consortium name="WormBaseParasite"/>
        </authorList>
    </citation>
    <scope>IDENTIFICATION</scope>
</reference>
<evidence type="ECO:0000313" key="1">
    <source>
        <dbReference type="Proteomes" id="UP000887563"/>
    </source>
</evidence>
<keyword evidence="1" id="KW-1185">Reference proteome</keyword>
<dbReference type="AlphaFoldDB" id="A0A914MCJ6"/>
<proteinExistence type="predicted"/>